<organism evidence="14 15">
    <name type="scientific">Stenotrophomonas pictorum JCM 9942</name>
    <dbReference type="NCBI Taxonomy" id="1236960"/>
    <lineage>
        <taxon>Bacteria</taxon>
        <taxon>Pseudomonadati</taxon>
        <taxon>Pseudomonadota</taxon>
        <taxon>Gammaproteobacteria</taxon>
        <taxon>Lysobacterales</taxon>
        <taxon>Lysobacteraceae</taxon>
        <taxon>Stenotrophomonas</taxon>
    </lineage>
</organism>
<dbReference type="Gene3D" id="3.40.50.300">
    <property type="entry name" value="P-loop containing nucleotide triphosphate hydrolases"/>
    <property type="match status" value="1"/>
</dbReference>
<keyword evidence="8 12" id="KW-0238">DNA-binding</keyword>
<evidence type="ECO:0000256" key="9">
    <source>
        <dbReference type="ARBA" id="ARBA00023235"/>
    </source>
</evidence>
<dbReference type="OrthoDB" id="9773982at2"/>
<keyword evidence="9" id="KW-0413">Isomerase</keyword>
<keyword evidence="3 12" id="KW-0235">DNA replication</keyword>
<evidence type="ECO:0000256" key="8">
    <source>
        <dbReference type="ARBA" id="ARBA00023125"/>
    </source>
</evidence>
<dbReference type="NCBIfam" id="TIGR00665">
    <property type="entry name" value="DnaB"/>
    <property type="match status" value="1"/>
</dbReference>
<dbReference type="Gene3D" id="1.10.860.10">
    <property type="entry name" value="DNAb Helicase, Chain A"/>
    <property type="match status" value="1"/>
</dbReference>
<sequence length="468" mass="50579">MGDADGGMLRQAPCAIDAEQAVLGGVMLVNESLAKVSDWLKSTDFFNVAHQRIYTAMLDMSACDPPRPMDAVSMADWLLERGHGESIDGGSYLTELATTTPSAANIVAYAEIVKSKSVQRQLIGVGRELMERGFSPQGEDVSVIVAGATQQLAELQGVRQGSVKAAKVVGKRWYEALTHRYNNGAELQGLATPWAKFNSITNGLKPGELVVVAARPAMGKSAWAVNVATSVAMRGQRALIFNLEMTDTAIYNRAVASLTDVPLSWLQKPTDDGENSHWPRVSAAVKSLNESGLLIDDSPGLSMAQIAARCRRERMKGKLGLVVIDHLHLIPLPGKTKESTEIGDISGACKRLAKEMDCPVVVLSQLNRGLEARTNKRPRMSDLRESGAIEQDADLIVFLYRDDYYAQQEGKVSQLTGFVEMIIAKQREGETGTVWARNALGFGRIDDFEGPAPHISIASESGRGGGLN</sequence>
<dbReference type="SUPFAM" id="SSF48024">
    <property type="entry name" value="N-terminal domain of DnaB helicase"/>
    <property type="match status" value="1"/>
</dbReference>
<evidence type="ECO:0000256" key="1">
    <source>
        <dbReference type="ARBA" id="ARBA00008428"/>
    </source>
</evidence>
<dbReference type="Pfam" id="PF00772">
    <property type="entry name" value="DnaB"/>
    <property type="match status" value="1"/>
</dbReference>
<dbReference type="CDD" id="cd00984">
    <property type="entry name" value="DnaB_C"/>
    <property type="match status" value="1"/>
</dbReference>
<evidence type="ECO:0000256" key="11">
    <source>
        <dbReference type="NCBIfam" id="TIGR00665"/>
    </source>
</evidence>
<protein>
    <recommendedName>
        <fullName evidence="11 12">Replicative DNA helicase</fullName>
        <ecNumber evidence="11 12">5.6.2.3</ecNumber>
    </recommendedName>
</protein>
<dbReference type="GO" id="GO:0005524">
    <property type="term" value="F:ATP binding"/>
    <property type="evidence" value="ECO:0007669"/>
    <property type="project" value="UniProtKB-UniRule"/>
</dbReference>
<comment type="similarity">
    <text evidence="1 12">Belongs to the helicase family. DnaB subfamily.</text>
</comment>
<evidence type="ECO:0000256" key="7">
    <source>
        <dbReference type="ARBA" id="ARBA00022840"/>
    </source>
</evidence>
<evidence type="ECO:0000256" key="6">
    <source>
        <dbReference type="ARBA" id="ARBA00022806"/>
    </source>
</evidence>
<dbReference type="EC" id="5.6.2.3" evidence="11 12"/>
<comment type="catalytic activity">
    <reaction evidence="10 12">
        <text>ATP + H2O = ADP + phosphate + H(+)</text>
        <dbReference type="Rhea" id="RHEA:13065"/>
        <dbReference type="ChEBI" id="CHEBI:15377"/>
        <dbReference type="ChEBI" id="CHEBI:15378"/>
        <dbReference type="ChEBI" id="CHEBI:30616"/>
        <dbReference type="ChEBI" id="CHEBI:43474"/>
        <dbReference type="ChEBI" id="CHEBI:456216"/>
        <dbReference type="EC" id="5.6.2.3"/>
    </reaction>
</comment>
<dbReference type="GO" id="GO:0016887">
    <property type="term" value="F:ATP hydrolysis activity"/>
    <property type="evidence" value="ECO:0007669"/>
    <property type="project" value="RHEA"/>
</dbReference>
<dbReference type="AlphaFoldDB" id="A0A0R0AN56"/>
<dbReference type="InterPro" id="IPR007693">
    <property type="entry name" value="DNA_helicase_DnaB-like_N"/>
</dbReference>
<keyword evidence="6 12" id="KW-0347">Helicase</keyword>
<dbReference type="InterPro" id="IPR016136">
    <property type="entry name" value="DNA_helicase_N/primase_C"/>
</dbReference>
<accession>A0A0R0AN56</accession>
<evidence type="ECO:0000256" key="3">
    <source>
        <dbReference type="ARBA" id="ARBA00022705"/>
    </source>
</evidence>
<dbReference type="GO" id="GO:0043139">
    <property type="term" value="F:5'-3' DNA helicase activity"/>
    <property type="evidence" value="ECO:0007669"/>
    <property type="project" value="UniProtKB-EC"/>
</dbReference>
<dbReference type="PROSITE" id="PS51199">
    <property type="entry name" value="SF4_HELICASE"/>
    <property type="match status" value="1"/>
</dbReference>
<comment type="caution">
    <text evidence="14">The sequence shown here is derived from an EMBL/GenBank/DDBJ whole genome shotgun (WGS) entry which is preliminary data.</text>
</comment>
<dbReference type="RefSeq" id="WP_054657772.1">
    <property type="nucleotide sequence ID" value="NZ_BAZI01000036.1"/>
</dbReference>
<dbReference type="GO" id="GO:0003677">
    <property type="term" value="F:DNA binding"/>
    <property type="evidence" value="ECO:0007669"/>
    <property type="project" value="UniProtKB-UniRule"/>
</dbReference>
<evidence type="ECO:0000313" key="14">
    <source>
        <dbReference type="EMBL" id="KRG43210.1"/>
    </source>
</evidence>
<proteinExistence type="inferred from homology"/>
<dbReference type="InterPro" id="IPR036185">
    <property type="entry name" value="DNA_heli_DnaB-like_N_sf"/>
</dbReference>
<dbReference type="EMBL" id="LLXS01000014">
    <property type="protein sequence ID" value="KRG43210.1"/>
    <property type="molecule type" value="Genomic_DNA"/>
</dbReference>
<keyword evidence="7 12" id="KW-0067">ATP-binding</keyword>
<reference evidence="14 15" key="1">
    <citation type="submission" date="2015-10" db="EMBL/GenBank/DDBJ databases">
        <title>Genome sequencing and analysis of members of genus Stenotrophomonas.</title>
        <authorList>
            <person name="Patil P.P."/>
            <person name="Midha S."/>
            <person name="Patil P.B."/>
        </authorList>
    </citation>
    <scope>NUCLEOTIDE SEQUENCE [LARGE SCALE GENOMIC DNA]</scope>
    <source>
        <strain evidence="14 15">JCM 9942</strain>
    </source>
</reference>
<evidence type="ECO:0000256" key="12">
    <source>
        <dbReference type="RuleBase" id="RU362085"/>
    </source>
</evidence>
<comment type="function">
    <text evidence="12">The main replicative DNA helicase, it participates in initiation and elongation during chromosome replication. Travels ahead of the DNA replisome, separating dsDNA into templates for DNA synthesis. A processive ATP-dependent 5'-3' DNA helicase it has DNA-dependent ATPase activity.</text>
</comment>
<keyword evidence="15" id="KW-1185">Reference proteome</keyword>
<keyword evidence="5 12" id="KW-0378">Hydrolase</keyword>
<keyword evidence="4 12" id="KW-0547">Nucleotide-binding</keyword>
<gene>
    <name evidence="14" type="ORF">ARC78_07535</name>
</gene>
<feature type="domain" description="SF4 helicase" evidence="13">
    <location>
        <begin position="183"/>
        <end position="452"/>
    </location>
</feature>
<evidence type="ECO:0000256" key="2">
    <source>
        <dbReference type="ARBA" id="ARBA00022515"/>
    </source>
</evidence>
<dbReference type="GO" id="GO:0006269">
    <property type="term" value="P:DNA replication, synthesis of primer"/>
    <property type="evidence" value="ECO:0007669"/>
    <property type="project" value="UniProtKB-UniRule"/>
</dbReference>
<dbReference type="InterPro" id="IPR027417">
    <property type="entry name" value="P-loop_NTPase"/>
</dbReference>
<dbReference type="GO" id="GO:0005829">
    <property type="term" value="C:cytosol"/>
    <property type="evidence" value="ECO:0007669"/>
    <property type="project" value="TreeGrafter"/>
</dbReference>
<keyword evidence="2 12" id="KW-0639">Primosome</keyword>
<evidence type="ECO:0000256" key="10">
    <source>
        <dbReference type="ARBA" id="ARBA00048954"/>
    </source>
</evidence>
<name>A0A0R0AN56_9GAMM</name>
<dbReference type="PANTHER" id="PTHR30153">
    <property type="entry name" value="REPLICATIVE DNA HELICASE DNAB"/>
    <property type="match status" value="1"/>
</dbReference>
<dbReference type="GO" id="GO:1990077">
    <property type="term" value="C:primosome complex"/>
    <property type="evidence" value="ECO:0007669"/>
    <property type="project" value="UniProtKB-UniRule"/>
</dbReference>
<dbReference type="PANTHER" id="PTHR30153:SF2">
    <property type="entry name" value="REPLICATIVE DNA HELICASE"/>
    <property type="match status" value="1"/>
</dbReference>
<dbReference type="InterPro" id="IPR007692">
    <property type="entry name" value="DNA_helicase_DnaB"/>
</dbReference>
<evidence type="ECO:0000259" key="13">
    <source>
        <dbReference type="PROSITE" id="PS51199"/>
    </source>
</evidence>
<dbReference type="Proteomes" id="UP000050836">
    <property type="component" value="Unassembled WGS sequence"/>
</dbReference>
<dbReference type="Pfam" id="PF03796">
    <property type="entry name" value="DnaB_C"/>
    <property type="match status" value="1"/>
</dbReference>
<dbReference type="InterPro" id="IPR007694">
    <property type="entry name" value="DNA_helicase_DnaB-like_C"/>
</dbReference>
<evidence type="ECO:0000313" key="15">
    <source>
        <dbReference type="Proteomes" id="UP000050836"/>
    </source>
</evidence>
<evidence type="ECO:0000256" key="4">
    <source>
        <dbReference type="ARBA" id="ARBA00022741"/>
    </source>
</evidence>
<evidence type="ECO:0000256" key="5">
    <source>
        <dbReference type="ARBA" id="ARBA00022801"/>
    </source>
</evidence>
<dbReference type="SUPFAM" id="SSF52540">
    <property type="entry name" value="P-loop containing nucleoside triphosphate hydrolases"/>
    <property type="match status" value="1"/>
</dbReference>